<protein>
    <submittedName>
        <fullName evidence="1">Uncharacterized protein</fullName>
    </submittedName>
</protein>
<sequence>MALNDALNKSTLTLHSSKKIGRLLMPTENGPTTATTTITPAAGVPMGSIKYDIVSQYVMIAIFVRYDYKGVYRIDHSFIVR</sequence>
<comment type="caution">
    <text evidence="1">The sequence shown here is derived from an EMBL/GenBank/DDBJ whole genome shotgun (WGS) entry which is preliminary data.</text>
</comment>
<organism evidence="1 2">
    <name type="scientific">Adineta ricciae</name>
    <name type="common">Rotifer</name>
    <dbReference type="NCBI Taxonomy" id="249248"/>
    <lineage>
        <taxon>Eukaryota</taxon>
        <taxon>Metazoa</taxon>
        <taxon>Spiralia</taxon>
        <taxon>Gnathifera</taxon>
        <taxon>Rotifera</taxon>
        <taxon>Eurotatoria</taxon>
        <taxon>Bdelloidea</taxon>
        <taxon>Adinetida</taxon>
        <taxon>Adinetidae</taxon>
        <taxon>Adineta</taxon>
    </lineage>
</organism>
<dbReference type="Proteomes" id="UP000663828">
    <property type="component" value="Unassembled WGS sequence"/>
</dbReference>
<dbReference type="AlphaFoldDB" id="A0A816HU81"/>
<keyword evidence="2" id="KW-1185">Reference proteome</keyword>
<feature type="non-terminal residue" evidence="1">
    <location>
        <position position="1"/>
    </location>
</feature>
<proteinExistence type="predicted"/>
<evidence type="ECO:0000313" key="1">
    <source>
        <dbReference type="EMBL" id="CAF1691560.1"/>
    </source>
</evidence>
<name>A0A816HU81_ADIRI</name>
<dbReference type="EMBL" id="CAJNOR010021779">
    <property type="protein sequence ID" value="CAF1691560.1"/>
    <property type="molecule type" value="Genomic_DNA"/>
</dbReference>
<reference evidence="1" key="1">
    <citation type="submission" date="2021-02" db="EMBL/GenBank/DDBJ databases">
        <authorList>
            <person name="Nowell W R."/>
        </authorList>
    </citation>
    <scope>NUCLEOTIDE SEQUENCE</scope>
</reference>
<accession>A0A816HU81</accession>
<gene>
    <name evidence="1" type="ORF">XAT740_LOCUS64248</name>
</gene>
<evidence type="ECO:0000313" key="2">
    <source>
        <dbReference type="Proteomes" id="UP000663828"/>
    </source>
</evidence>